<feature type="non-terminal residue" evidence="1">
    <location>
        <position position="43"/>
    </location>
</feature>
<comment type="caution">
    <text evidence="1">The sequence shown here is derived from an EMBL/GenBank/DDBJ whole genome shotgun (WGS) entry which is preliminary data.</text>
</comment>
<protein>
    <submittedName>
        <fullName evidence="1">Uncharacterized protein</fullName>
    </submittedName>
</protein>
<feature type="non-terminal residue" evidence="1">
    <location>
        <position position="1"/>
    </location>
</feature>
<organism evidence="1">
    <name type="scientific">marine sediment metagenome</name>
    <dbReference type="NCBI Taxonomy" id="412755"/>
    <lineage>
        <taxon>unclassified sequences</taxon>
        <taxon>metagenomes</taxon>
        <taxon>ecological metagenomes</taxon>
    </lineage>
</organism>
<dbReference type="AlphaFoldDB" id="X1ET78"/>
<dbReference type="EMBL" id="BART01042074">
    <property type="protein sequence ID" value="GAH20374.1"/>
    <property type="molecule type" value="Genomic_DNA"/>
</dbReference>
<name>X1ET78_9ZZZZ</name>
<evidence type="ECO:0000313" key="1">
    <source>
        <dbReference type="EMBL" id="GAH20374.1"/>
    </source>
</evidence>
<proteinExistence type="predicted"/>
<reference evidence="1" key="1">
    <citation type="journal article" date="2014" name="Front. Microbiol.">
        <title>High frequency of phylogenetically diverse reductive dehalogenase-homologous genes in deep subseafloor sedimentary metagenomes.</title>
        <authorList>
            <person name="Kawai M."/>
            <person name="Futagami T."/>
            <person name="Toyoda A."/>
            <person name="Takaki Y."/>
            <person name="Nishi S."/>
            <person name="Hori S."/>
            <person name="Arai W."/>
            <person name="Tsubouchi T."/>
            <person name="Morono Y."/>
            <person name="Uchiyama I."/>
            <person name="Ito T."/>
            <person name="Fujiyama A."/>
            <person name="Inagaki F."/>
            <person name="Takami H."/>
        </authorList>
    </citation>
    <scope>NUCLEOTIDE SEQUENCE</scope>
    <source>
        <strain evidence="1">Expedition CK06-06</strain>
    </source>
</reference>
<accession>X1ET78</accession>
<gene>
    <name evidence="1" type="ORF">S01H4_67170</name>
</gene>
<sequence>QELNYLRAKNTYELIKTSGSESEINEQELNFQIAKKNLEDPTL</sequence>